<keyword evidence="5 6" id="KW-0804">Transcription</keyword>
<proteinExistence type="inferred from homology"/>
<comment type="similarity">
    <text evidence="1 6">Belongs to the NusB family.</text>
</comment>
<keyword evidence="9" id="KW-1185">Reference proteome</keyword>
<dbReference type="NCBIfam" id="TIGR01951">
    <property type="entry name" value="nusB"/>
    <property type="match status" value="1"/>
</dbReference>
<dbReference type="Proteomes" id="UP000535491">
    <property type="component" value="Unassembled WGS sequence"/>
</dbReference>
<keyword evidence="4 6" id="KW-0805">Transcription regulation</keyword>
<reference evidence="8 9" key="1">
    <citation type="submission" date="2020-07" db="EMBL/GenBank/DDBJ databases">
        <authorList>
            <person name="Feng H."/>
        </authorList>
    </citation>
    <scope>NUCLEOTIDE SEQUENCE [LARGE SCALE GENOMIC DNA]</scope>
    <source>
        <strain evidence="9">s-10</strain>
    </source>
</reference>
<comment type="caution">
    <text evidence="8">The sequence shown here is derived from an EMBL/GenBank/DDBJ whole genome shotgun (WGS) entry which is preliminary data.</text>
</comment>
<dbReference type="InterPro" id="IPR011605">
    <property type="entry name" value="NusB_fam"/>
</dbReference>
<dbReference type="GO" id="GO:0031564">
    <property type="term" value="P:transcription antitermination"/>
    <property type="evidence" value="ECO:0007669"/>
    <property type="project" value="UniProtKB-KW"/>
</dbReference>
<evidence type="ECO:0000313" key="9">
    <source>
        <dbReference type="Proteomes" id="UP000535491"/>
    </source>
</evidence>
<organism evidence="8 9">
    <name type="scientific">Paenactinomyces guangxiensis</name>
    <dbReference type="NCBI Taxonomy" id="1490290"/>
    <lineage>
        <taxon>Bacteria</taxon>
        <taxon>Bacillati</taxon>
        <taxon>Bacillota</taxon>
        <taxon>Bacilli</taxon>
        <taxon>Bacillales</taxon>
        <taxon>Thermoactinomycetaceae</taxon>
        <taxon>Paenactinomyces</taxon>
    </lineage>
</organism>
<feature type="domain" description="NusB/RsmB/TIM44" evidence="7">
    <location>
        <begin position="5"/>
        <end position="128"/>
    </location>
</feature>
<comment type="function">
    <text evidence="6">Involved in transcription antitermination. Required for transcription of ribosomal RNA (rRNA) genes. Binds specifically to the boxA antiterminator sequence of the ribosomal RNA (rrn) operons.</text>
</comment>
<evidence type="ECO:0000256" key="1">
    <source>
        <dbReference type="ARBA" id="ARBA00005952"/>
    </source>
</evidence>
<name>A0A7W1WSG5_9BACL</name>
<dbReference type="PANTHER" id="PTHR11078">
    <property type="entry name" value="N UTILIZATION SUBSTANCE PROTEIN B-RELATED"/>
    <property type="match status" value="1"/>
</dbReference>
<evidence type="ECO:0000313" key="8">
    <source>
        <dbReference type="EMBL" id="MBA4494996.1"/>
    </source>
</evidence>
<gene>
    <name evidence="6 8" type="primary">nusB</name>
    <name evidence="8" type="ORF">H1191_11825</name>
</gene>
<dbReference type="PANTHER" id="PTHR11078:SF3">
    <property type="entry name" value="ANTITERMINATION NUSB DOMAIN-CONTAINING PROTEIN"/>
    <property type="match status" value="1"/>
</dbReference>
<protein>
    <recommendedName>
        <fullName evidence="6">Transcription antitermination protein NusB</fullName>
    </recommendedName>
    <alternativeName>
        <fullName evidence="6">Antitermination factor NusB</fullName>
    </alternativeName>
</protein>
<dbReference type="InterPro" id="IPR006027">
    <property type="entry name" value="NusB_RsmB_TIM44"/>
</dbReference>
<dbReference type="CDD" id="cd00619">
    <property type="entry name" value="Terminator_NusB"/>
    <property type="match status" value="1"/>
</dbReference>
<dbReference type="GO" id="GO:0005829">
    <property type="term" value="C:cytosol"/>
    <property type="evidence" value="ECO:0007669"/>
    <property type="project" value="TreeGrafter"/>
</dbReference>
<keyword evidence="3 6" id="KW-0694">RNA-binding</keyword>
<dbReference type="EMBL" id="JACEIQ010000011">
    <property type="protein sequence ID" value="MBA4494996.1"/>
    <property type="molecule type" value="Genomic_DNA"/>
</dbReference>
<evidence type="ECO:0000256" key="4">
    <source>
        <dbReference type="ARBA" id="ARBA00023015"/>
    </source>
</evidence>
<dbReference type="SUPFAM" id="SSF48013">
    <property type="entry name" value="NusB-like"/>
    <property type="match status" value="1"/>
</dbReference>
<dbReference type="GO" id="GO:0003723">
    <property type="term" value="F:RNA binding"/>
    <property type="evidence" value="ECO:0007669"/>
    <property type="project" value="UniProtKB-UniRule"/>
</dbReference>
<accession>A0A7W1WSG5</accession>
<evidence type="ECO:0000259" key="7">
    <source>
        <dbReference type="Pfam" id="PF01029"/>
    </source>
</evidence>
<evidence type="ECO:0000256" key="5">
    <source>
        <dbReference type="ARBA" id="ARBA00023163"/>
    </source>
</evidence>
<evidence type="ECO:0000256" key="6">
    <source>
        <dbReference type="HAMAP-Rule" id="MF_00073"/>
    </source>
</evidence>
<dbReference type="HAMAP" id="MF_00073">
    <property type="entry name" value="NusB"/>
    <property type="match status" value="1"/>
</dbReference>
<dbReference type="InterPro" id="IPR035926">
    <property type="entry name" value="NusB-like_sf"/>
</dbReference>
<sequence length="142" mass="16317">MSRRTARESALQALYQLEFYPENEGFVIRERGEELKGPDYTFFKEITLGVRKHLSVIDPLIRRFLKKGWSLERISSVDRTILRLAAYELLFEKKVPRGVVLNEAVDLAKVFSSEESSRFINGVLGRLAGELDKLKAELENQA</sequence>
<evidence type="ECO:0000256" key="3">
    <source>
        <dbReference type="ARBA" id="ARBA00022884"/>
    </source>
</evidence>
<dbReference type="GO" id="GO:0006353">
    <property type="term" value="P:DNA-templated transcription termination"/>
    <property type="evidence" value="ECO:0007669"/>
    <property type="project" value="UniProtKB-UniRule"/>
</dbReference>
<dbReference type="Pfam" id="PF01029">
    <property type="entry name" value="NusB"/>
    <property type="match status" value="1"/>
</dbReference>
<evidence type="ECO:0000256" key="2">
    <source>
        <dbReference type="ARBA" id="ARBA00022814"/>
    </source>
</evidence>
<dbReference type="Gene3D" id="1.10.940.10">
    <property type="entry name" value="NusB-like"/>
    <property type="match status" value="1"/>
</dbReference>
<dbReference type="RefSeq" id="WP_181752235.1">
    <property type="nucleotide sequence ID" value="NZ_JACEIQ010000011.1"/>
</dbReference>
<keyword evidence="2 6" id="KW-0889">Transcription antitermination</keyword>
<dbReference type="AlphaFoldDB" id="A0A7W1WSG5"/>